<dbReference type="NCBIfam" id="NF038146">
    <property type="entry name" value="LxmA_leader"/>
    <property type="match status" value="1"/>
</dbReference>
<dbReference type="InterPro" id="IPR049906">
    <property type="entry name" value="LxmA-like_leader"/>
</dbReference>
<sequence>MSIETLLGGADAYASLDEVAATPDVAVPEASPVLTSIIMETITVTLMTEC</sequence>
<accession>A0A8J4E0J7</accession>
<keyword evidence="2" id="KW-1185">Reference proteome</keyword>
<protein>
    <submittedName>
        <fullName evidence="1">Uncharacterized protein</fullName>
    </submittedName>
</protein>
<reference evidence="1" key="1">
    <citation type="submission" date="2021-01" db="EMBL/GenBank/DDBJ databases">
        <title>Whole genome shotgun sequence of Virgisporangium aurantiacum NBRC 16421.</title>
        <authorList>
            <person name="Komaki H."/>
            <person name="Tamura T."/>
        </authorList>
    </citation>
    <scope>NUCLEOTIDE SEQUENCE</scope>
    <source>
        <strain evidence="1">NBRC 16421</strain>
    </source>
</reference>
<evidence type="ECO:0000313" key="1">
    <source>
        <dbReference type="EMBL" id="GIJ56788.1"/>
    </source>
</evidence>
<gene>
    <name evidence="1" type="ORF">Vau01_043040</name>
</gene>
<dbReference type="RefSeq" id="WP_203995684.1">
    <property type="nucleotide sequence ID" value="NZ_BOPG01000027.1"/>
</dbReference>
<evidence type="ECO:0000313" key="2">
    <source>
        <dbReference type="Proteomes" id="UP000612585"/>
    </source>
</evidence>
<name>A0A8J4E0J7_9ACTN</name>
<dbReference type="AlphaFoldDB" id="A0A8J4E0J7"/>
<dbReference type="EMBL" id="BOPG01000027">
    <property type="protein sequence ID" value="GIJ56788.1"/>
    <property type="molecule type" value="Genomic_DNA"/>
</dbReference>
<organism evidence="1 2">
    <name type="scientific">Virgisporangium aurantiacum</name>
    <dbReference type="NCBI Taxonomy" id="175570"/>
    <lineage>
        <taxon>Bacteria</taxon>
        <taxon>Bacillati</taxon>
        <taxon>Actinomycetota</taxon>
        <taxon>Actinomycetes</taxon>
        <taxon>Micromonosporales</taxon>
        <taxon>Micromonosporaceae</taxon>
        <taxon>Virgisporangium</taxon>
    </lineage>
</organism>
<dbReference type="Proteomes" id="UP000612585">
    <property type="component" value="Unassembled WGS sequence"/>
</dbReference>
<comment type="caution">
    <text evidence="1">The sequence shown here is derived from an EMBL/GenBank/DDBJ whole genome shotgun (WGS) entry which is preliminary data.</text>
</comment>
<proteinExistence type="predicted"/>